<dbReference type="Gene3D" id="3.10.105.10">
    <property type="entry name" value="Dipeptide-binding Protein, Domain 3"/>
    <property type="match status" value="1"/>
</dbReference>
<evidence type="ECO:0000259" key="1">
    <source>
        <dbReference type="Pfam" id="PF00496"/>
    </source>
</evidence>
<protein>
    <submittedName>
        <fullName evidence="2">Peptide/nickel transport system substrate-binding protein</fullName>
    </submittedName>
</protein>
<dbReference type="CDD" id="cd08509">
    <property type="entry name" value="PBP2_TmCBP_oligosaccharides_like"/>
    <property type="match status" value="1"/>
</dbReference>
<dbReference type="RefSeq" id="WP_072760058.1">
    <property type="nucleotide sequence ID" value="NZ_FRDJ01000008.1"/>
</dbReference>
<name>A0A1M7T3L3_FERGO</name>
<evidence type="ECO:0000313" key="3">
    <source>
        <dbReference type="Proteomes" id="UP000184207"/>
    </source>
</evidence>
<dbReference type="OrthoDB" id="48318at2"/>
<dbReference type="GO" id="GO:0043190">
    <property type="term" value="C:ATP-binding cassette (ABC) transporter complex"/>
    <property type="evidence" value="ECO:0007669"/>
    <property type="project" value="InterPro"/>
</dbReference>
<accession>A0A1M7T3L3</accession>
<dbReference type="InterPro" id="IPR030678">
    <property type="entry name" value="Peptide/Ni-bd"/>
</dbReference>
<sequence length="531" mass="60381">MKRYLLKVVLMFFVIASVLSVANELSIVISVTGPYQRNFNPYFSGATGYVAAGFIYETLIYANTKTGQFIPWLASEYKWGAGYKEITFKLRNNVKWSDGTAFTADDVIFTFEILKKFPALDTVGIWKSGVVDVVKVDNYTVKVKMNVVNTLLLYSLAGVYIVPKHIWGKVEDPSKFTNEEPIGTGAYLLDNFSTQVVTLKKNPNYWNASKIKVDSIRIPAYSGNESAQLAVANGELDWAGINYPQIEKLVQQNKNLNYWFAEGNPVFLFFNLAKEPFNNVTLRKAFAYAVDRDMLIKIGMTGYAAPVNPVLIKSGYEYLISEDLKNLWWKYDPKTAERLFAQAGFKKGRDGILAKGNIKLSYELLVPAGWTDWIAVCELLSQQMMNYGVELKVTPIDYGEYLQRIRNKNFDVVLSWSNYGATPYNFYDNHLGSANAYVGSNRGGWIDKTTDELLAKIKETADVNTRKVIMSRLQRIMLENMPAIPLYYNPVWFIYSTKNFTGWPNAKNPYVEPRITGMDKIYLVMNLEPVK</sequence>
<feature type="domain" description="Solute-binding protein family 5" evidence="1">
    <location>
        <begin position="69"/>
        <end position="436"/>
    </location>
</feature>
<evidence type="ECO:0000313" key="2">
    <source>
        <dbReference type="EMBL" id="SHN65242.1"/>
    </source>
</evidence>
<dbReference type="GO" id="GO:0042597">
    <property type="term" value="C:periplasmic space"/>
    <property type="evidence" value="ECO:0007669"/>
    <property type="project" value="UniProtKB-ARBA"/>
</dbReference>
<dbReference type="Proteomes" id="UP000184207">
    <property type="component" value="Unassembled WGS sequence"/>
</dbReference>
<dbReference type="AlphaFoldDB" id="A0A1M7T3L3"/>
<dbReference type="Gene3D" id="3.90.76.10">
    <property type="entry name" value="Dipeptide-binding Protein, Domain 1"/>
    <property type="match status" value="1"/>
</dbReference>
<dbReference type="Gene3D" id="3.40.190.10">
    <property type="entry name" value="Periplasmic binding protein-like II"/>
    <property type="match status" value="1"/>
</dbReference>
<dbReference type="SUPFAM" id="SSF53850">
    <property type="entry name" value="Periplasmic binding protein-like II"/>
    <property type="match status" value="1"/>
</dbReference>
<dbReference type="STRING" id="1121883.SAMN02745226_01498"/>
<proteinExistence type="predicted"/>
<reference evidence="3" key="1">
    <citation type="submission" date="2016-12" db="EMBL/GenBank/DDBJ databases">
        <authorList>
            <person name="Varghese N."/>
            <person name="Submissions S."/>
        </authorList>
    </citation>
    <scope>NUCLEOTIDE SEQUENCE [LARGE SCALE GENOMIC DNA]</scope>
    <source>
        <strain evidence="3">DSM 13020</strain>
    </source>
</reference>
<dbReference type="Pfam" id="PF00496">
    <property type="entry name" value="SBP_bac_5"/>
    <property type="match status" value="1"/>
</dbReference>
<dbReference type="InterPro" id="IPR000914">
    <property type="entry name" value="SBP_5_dom"/>
</dbReference>
<organism evidence="2 3">
    <name type="scientific">Fervidobacterium gondwanense DSM 13020</name>
    <dbReference type="NCBI Taxonomy" id="1121883"/>
    <lineage>
        <taxon>Bacteria</taxon>
        <taxon>Thermotogati</taxon>
        <taxon>Thermotogota</taxon>
        <taxon>Thermotogae</taxon>
        <taxon>Thermotogales</taxon>
        <taxon>Fervidobacteriaceae</taxon>
        <taxon>Fervidobacterium</taxon>
    </lineage>
</organism>
<dbReference type="GO" id="GO:1904680">
    <property type="term" value="F:peptide transmembrane transporter activity"/>
    <property type="evidence" value="ECO:0007669"/>
    <property type="project" value="TreeGrafter"/>
</dbReference>
<dbReference type="PANTHER" id="PTHR30290">
    <property type="entry name" value="PERIPLASMIC BINDING COMPONENT OF ABC TRANSPORTER"/>
    <property type="match status" value="1"/>
</dbReference>
<keyword evidence="3" id="KW-1185">Reference proteome</keyword>
<dbReference type="PIRSF" id="PIRSF002741">
    <property type="entry name" value="MppA"/>
    <property type="match status" value="1"/>
</dbReference>
<gene>
    <name evidence="2" type="ORF">SAMN02745226_01498</name>
</gene>
<dbReference type="GO" id="GO:0015833">
    <property type="term" value="P:peptide transport"/>
    <property type="evidence" value="ECO:0007669"/>
    <property type="project" value="TreeGrafter"/>
</dbReference>
<dbReference type="EMBL" id="FRDJ01000008">
    <property type="protein sequence ID" value="SHN65242.1"/>
    <property type="molecule type" value="Genomic_DNA"/>
</dbReference>
<dbReference type="PANTHER" id="PTHR30290:SF82">
    <property type="entry name" value="ABC-TYPE DIPEPTIDE_OLIGOPEPTIDE TRANSPORT SYSTEM, PERIPLASMIC COMPONENT"/>
    <property type="match status" value="1"/>
</dbReference>
<dbReference type="InterPro" id="IPR039424">
    <property type="entry name" value="SBP_5"/>
</dbReference>